<dbReference type="Proteomes" id="UP000192380">
    <property type="component" value="Chromosome"/>
</dbReference>
<dbReference type="RefSeq" id="WP_044242076.1">
    <property type="nucleotide sequence ID" value="NZ_AHIE01000017.1"/>
</dbReference>
<reference evidence="1 2" key="1">
    <citation type="submission" date="2016-10" db="EMBL/GenBank/DDBJ databases">
        <title>Complete Genome Assembly of Pantoea stewartii subsp. stewartii DC283, a Corn Pathogen.</title>
        <authorList>
            <person name="Duong D.A."/>
            <person name="Stevens A.M."/>
            <person name="Jensen R.V."/>
        </authorList>
    </citation>
    <scope>NUCLEOTIDE SEQUENCE [LARGE SCALE GENOMIC DNA]</scope>
    <source>
        <strain evidence="1 2">DC283</strain>
    </source>
</reference>
<dbReference type="EMBL" id="CP017581">
    <property type="protein sequence ID" value="ARF50050.1"/>
    <property type="molecule type" value="Genomic_DNA"/>
</dbReference>
<protein>
    <recommendedName>
        <fullName evidence="3">Bacteriophage protein</fullName>
    </recommendedName>
</protein>
<keyword evidence="2" id="KW-1185">Reference proteome</keyword>
<evidence type="ECO:0000313" key="1">
    <source>
        <dbReference type="EMBL" id="ARF50050.1"/>
    </source>
</evidence>
<gene>
    <name evidence="1" type="ORF">DSJ_12310</name>
</gene>
<name>A0ABM6K5V8_PANSE</name>
<evidence type="ECO:0008006" key="3">
    <source>
        <dbReference type="Google" id="ProtNLM"/>
    </source>
</evidence>
<accession>A0ABM6K5V8</accession>
<dbReference type="InterPro" id="IPR016884">
    <property type="entry name" value="UCP028438"/>
</dbReference>
<evidence type="ECO:0000313" key="2">
    <source>
        <dbReference type="Proteomes" id="UP000192380"/>
    </source>
</evidence>
<sequence length="224" mass="24345">MATGDQSDFVRRIQTLIPARWFNDSNPIRDALINGMAQGLSWIYSLYLYAALQSRIMTATGGWLDLVAYDFFGDRIKRGAAQSDSDFLNLIKVNLFRERGTRKAIIQVLEDLTGATPIVFEPTRPQDTGAYGGPTIGYGVAGGYGSLVMPYQAFVTAYRPVGVGVPYVGGYRSTPSGYSTPSRGEYAPAANLASLTDAQIYAAVASVKMEGTVIWVRILPYTAQ</sequence>
<proteinExistence type="predicted"/>
<dbReference type="PIRSF" id="PIRSF028438">
    <property type="entry name" value="UCP028438"/>
    <property type="match status" value="1"/>
</dbReference>
<organism evidence="1 2">
    <name type="scientific">Pantoea stewartii subsp. stewartii DC283</name>
    <dbReference type="NCBI Taxonomy" id="660596"/>
    <lineage>
        <taxon>Bacteria</taxon>
        <taxon>Pseudomonadati</taxon>
        <taxon>Pseudomonadota</taxon>
        <taxon>Gammaproteobacteria</taxon>
        <taxon>Enterobacterales</taxon>
        <taxon>Erwiniaceae</taxon>
        <taxon>Pantoea</taxon>
    </lineage>
</organism>